<dbReference type="AlphaFoldDB" id="A0A1L0CN79"/>
<gene>
    <name evidence="4" type="ORF">HGUI_02081</name>
</gene>
<reference evidence="5" key="1">
    <citation type="submission" date="2016-11" db="EMBL/GenBank/DDBJ databases">
        <authorList>
            <person name="Guldener U."/>
        </authorList>
    </citation>
    <scope>NUCLEOTIDE SEQUENCE [LARGE SCALE GENOMIC DNA]</scope>
</reference>
<dbReference type="GO" id="GO:0070274">
    <property type="term" value="C:RES complex"/>
    <property type="evidence" value="ECO:0007669"/>
    <property type="project" value="TreeGrafter"/>
</dbReference>
<dbReference type="OrthoDB" id="6022at2759"/>
<evidence type="ECO:0000313" key="4">
    <source>
        <dbReference type="EMBL" id="SGZ39881.1"/>
    </source>
</evidence>
<evidence type="ECO:0000256" key="3">
    <source>
        <dbReference type="SAM" id="MobiDB-lite"/>
    </source>
</evidence>
<sequence>MSENQSKTISFKDYIANKSKTITPNAQGSKKRESKSLRRSAPYPNKPKHEKLPHKMHKSQKNQNISMDKKIIKKQRGVISSFKKYVPTDNLTNIPRNRFNIKPGFFWDGIDRSNGFEEKFLETDQRLKLDKHKQKNDDGIDLEI</sequence>
<dbReference type="EMBL" id="FQNF01000033">
    <property type="protein sequence ID" value="SGZ39881.1"/>
    <property type="molecule type" value="Genomic_DNA"/>
</dbReference>
<dbReference type="PANTHER" id="PTHR31809:SF0">
    <property type="entry name" value="BUD13 HOMOLOG"/>
    <property type="match status" value="1"/>
</dbReference>
<dbReference type="PANTHER" id="PTHR31809">
    <property type="entry name" value="BUD13 HOMOLOG"/>
    <property type="match status" value="1"/>
</dbReference>
<dbReference type="GO" id="GO:0005684">
    <property type="term" value="C:U2-type spliceosomal complex"/>
    <property type="evidence" value="ECO:0007669"/>
    <property type="project" value="TreeGrafter"/>
</dbReference>
<name>A0A1L0CN79_9ASCO</name>
<organism evidence="4 5">
    <name type="scientific">Hanseniaspora guilliermondii</name>
    <dbReference type="NCBI Taxonomy" id="56406"/>
    <lineage>
        <taxon>Eukaryota</taxon>
        <taxon>Fungi</taxon>
        <taxon>Dikarya</taxon>
        <taxon>Ascomycota</taxon>
        <taxon>Saccharomycotina</taxon>
        <taxon>Saccharomycetes</taxon>
        <taxon>Saccharomycodales</taxon>
        <taxon>Saccharomycodaceae</taxon>
        <taxon>Hanseniaspora</taxon>
    </lineage>
</organism>
<dbReference type="GO" id="GO:0003723">
    <property type="term" value="F:RNA binding"/>
    <property type="evidence" value="ECO:0007669"/>
    <property type="project" value="TreeGrafter"/>
</dbReference>
<evidence type="ECO:0000256" key="1">
    <source>
        <dbReference type="ARBA" id="ARBA00011069"/>
    </source>
</evidence>
<accession>A0A1L0CN79</accession>
<comment type="similarity">
    <text evidence="1">Belongs to the CWC26 family.</text>
</comment>
<dbReference type="InterPro" id="IPR018609">
    <property type="entry name" value="Bud13"/>
</dbReference>
<feature type="region of interest" description="Disordered" evidence="3">
    <location>
        <begin position="1"/>
        <end position="68"/>
    </location>
</feature>
<feature type="compositionally biased region" description="Polar residues" evidence="3">
    <location>
        <begin position="18"/>
        <end position="28"/>
    </location>
</feature>
<dbReference type="VEuPathDB" id="FungiDB:HGUI_02081"/>
<dbReference type="Pfam" id="PF09736">
    <property type="entry name" value="Bud13"/>
    <property type="match status" value="1"/>
</dbReference>
<protein>
    <recommendedName>
        <fullName evidence="2">Pre-mRNA-splicing factor CWC26</fullName>
    </recommendedName>
</protein>
<evidence type="ECO:0000256" key="2">
    <source>
        <dbReference type="ARBA" id="ARBA00020644"/>
    </source>
</evidence>
<feature type="compositionally biased region" description="Basic residues" evidence="3">
    <location>
        <begin position="46"/>
        <end position="60"/>
    </location>
</feature>
<keyword evidence="5" id="KW-1185">Reference proteome</keyword>
<dbReference type="InterPro" id="IPR051112">
    <property type="entry name" value="CWC26_splicing_factor"/>
</dbReference>
<dbReference type="GO" id="GO:0000398">
    <property type="term" value="P:mRNA splicing, via spliceosome"/>
    <property type="evidence" value="ECO:0007669"/>
    <property type="project" value="TreeGrafter"/>
</dbReference>
<dbReference type="Proteomes" id="UP000183365">
    <property type="component" value="Unassembled WGS sequence"/>
</dbReference>
<evidence type="ECO:0000313" key="5">
    <source>
        <dbReference type="Proteomes" id="UP000183365"/>
    </source>
</evidence>
<proteinExistence type="inferred from homology"/>